<dbReference type="PANTHER" id="PTHR43085">
    <property type="entry name" value="HEXOKINASE FAMILY MEMBER"/>
    <property type="match status" value="1"/>
</dbReference>
<evidence type="ECO:0000256" key="1">
    <source>
        <dbReference type="ARBA" id="ARBA00010688"/>
    </source>
</evidence>
<accession>A0A1H6J548</accession>
<keyword evidence="4 7" id="KW-0418">Kinase</keyword>
<evidence type="ECO:0000259" key="6">
    <source>
        <dbReference type="Pfam" id="PF00294"/>
    </source>
</evidence>
<gene>
    <name evidence="7" type="ORF">SAMN05660691_00206</name>
</gene>
<organism evidence="7 8">
    <name type="scientific">Rheinheimera pacifica</name>
    <dbReference type="NCBI Taxonomy" id="173990"/>
    <lineage>
        <taxon>Bacteria</taxon>
        <taxon>Pseudomonadati</taxon>
        <taxon>Pseudomonadota</taxon>
        <taxon>Gammaproteobacteria</taxon>
        <taxon>Chromatiales</taxon>
        <taxon>Chromatiaceae</taxon>
        <taxon>Rheinheimera</taxon>
    </lineage>
</organism>
<keyword evidence="3" id="KW-0547">Nucleotide-binding</keyword>
<name>A0A1H6J548_9GAMM</name>
<dbReference type="InterPro" id="IPR011611">
    <property type="entry name" value="PfkB_dom"/>
</dbReference>
<protein>
    <submittedName>
        <fullName evidence="7">Fructokinase</fullName>
    </submittedName>
</protein>
<dbReference type="OrthoDB" id="9779730at2"/>
<evidence type="ECO:0000256" key="4">
    <source>
        <dbReference type="ARBA" id="ARBA00022777"/>
    </source>
</evidence>
<evidence type="ECO:0000256" key="3">
    <source>
        <dbReference type="ARBA" id="ARBA00022741"/>
    </source>
</evidence>
<evidence type="ECO:0000313" key="7">
    <source>
        <dbReference type="EMBL" id="SEH56785.1"/>
    </source>
</evidence>
<reference evidence="8" key="1">
    <citation type="submission" date="2016-10" db="EMBL/GenBank/DDBJ databases">
        <authorList>
            <person name="Varghese N."/>
            <person name="Submissions S."/>
        </authorList>
    </citation>
    <scope>NUCLEOTIDE SEQUENCE [LARGE SCALE GENOMIC DNA]</scope>
    <source>
        <strain evidence="8">DSM 17616</strain>
    </source>
</reference>
<feature type="domain" description="Carbohydrate kinase PfkB" evidence="6">
    <location>
        <begin position="25"/>
        <end position="299"/>
    </location>
</feature>
<proteinExistence type="inferred from homology"/>
<dbReference type="SUPFAM" id="SSF53613">
    <property type="entry name" value="Ribokinase-like"/>
    <property type="match status" value="1"/>
</dbReference>
<dbReference type="Proteomes" id="UP000199371">
    <property type="component" value="Unassembled WGS sequence"/>
</dbReference>
<comment type="similarity">
    <text evidence="1">Belongs to the carbohydrate kinase PfkB family.</text>
</comment>
<dbReference type="InterPro" id="IPR050306">
    <property type="entry name" value="PfkB_Carbo_kinase"/>
</dbReference>
<keyword evidence="5" id="KW-0067">ATP-binding</keyword>
<dbReference type="InterPro" id="IPR029056">
    <property type="entry name" value="Ribokinase-like"/>
</dbReference>
<dbReference type="Pfam" id="PF00294">
    <property type="entry name" value="PfkB"/>
    <property type="match status" value="1"/>
</dbReference>
<evidence type="ECO:0000256" key="2">
    <source>
        <dbReference type="ARBA" id="ARBA00022679"/>
    </source>
</evidence>
<dbReference type="GO" id="GO:0016301">
    <property type="term" value="F:kinase activity"/>
    <property type="evidence" value="ECO:0007669"/>
    <property type="project" value="UniProtKB-KW"/>
</dbReference>
<dbReference type="PANTHER" id="PTHR43085:SF1">
    <property type="entry name" value="PSEUDOURIDINE KINASE-RELATED"/>
    <property type="match status" value="1"/>
</dbReference>
<evidence type="ECO:0000256" key="5">
    <source>
        <dbReference type="ARBA" id="ARBA00022840"/>
    </source>
</evidence>
<dbReference type="AlphaFoldDB" id="A0A1H6J548"/>
<dbReference type="RefSeq" id="WP_092789268.1">
    <property type="nucleotide sequence ID" value="NZ_FNXF01000001.1"/>
</dbReference>
<evidence type="ECO:0000313" key="8">
    <source>
        <dbReference type="Proteomes" id="UP000199371"/>
    </source>
</evidence>
<keyword evidence="2" id="KW-0808">Transferase</keyword>
<keyword evidence="8" id="KW-1185">Reference proteome</keyword>
<dbReference type="GO" id="GO:0005524">
    <property type="term" value="F:ATP binding"/>
    <property type="evidence" value="ECO:0007669"/>
    <property type="project" value="UniProtKB-KW"/>
</dbReference>
<dbReference type="STRING" id="173990.SAMN05660691_00206"/>
<dbReference type="EMBL" id="FNXF01000001">
    <property type="protein sequence ID" value="SEH56785.1"/>
    <property type="molecule type" value="Genomic_DNA"/>
</dbReference>
<dbReference type="Gene3D" id="3.40.1190.20">
    <property type="match status" value="1"/>
</dbReference>
<sequence>MLAVIGENVVDIMPAGHGLYQPCLGGSPFNVVIGAARRGIDVCYLSPLSQDHFGQQFARYLADNGARYGLPFFSPAPSSLAMVSVDAQQQPQYSLYRSGIADRAVSAEQQIAALASDCKLLHLGSLALEPEDAPRIRAVLQAAAAKQILISVDINVRLNAVSDVSTYHSFLSEVTALSQFIKASDEDLQLLYPQLSTTDALAALRATAPTALIALTEGDKGATLYWQQHQISLAVIPAAPFVDTVGAGDTFWANLLAALLQLGLPTAAQISAAQLTQCLQQAMLAASLNIARQGCNPPNSAELAAALVQLQSAKG</sequence>